<dbReference type="AlphaFoldDB" id="A0A833CD20"/>
<proteinExistence type="predicted"/>
<dbReference type="EMBL" id="WBKH01000002">
    <property type="protein sequence ID" value="KAB1479615.1"/>
    <property type="molecule type" value="Genomic_DNA"/>
</dbReference>
<dbReference type="InterPro" id="IPR011049">
    <property type="entry name" value="Serralysin-like_metalloprot_C"/>
</dbReference>
<dbReference type="SUPFAM" id="SSF101967">
    <property type="entry name" value="Adhesin YadA, collagen-binding domain"/>
    <property type="match status" value="1"/>
</dbReference>
<evidence type="ECO:0000313" key="1">
    <source>
        <dbReference type="EMBL" id="KAB1479615.1"/>
    </source>
</evidence>
<reference evidence="1 2" key="1">
    <citation type="submission" date="2019-09" db="EMBL/GenBank/DDBJ databases">
        <title>Draft genome sequence of 3 type strains from the CCUG.</title>
        <authorList>
            <person name="Pineiro-Iglesias B."/>
            <person name="Tunovic T."/>
            <person name="Unosson C."/>
            <person name="Inganas E."/>
            <person name="Ohlen M."/>
            <person name="Cardew S."/>
            <person name="Jensie-Markopoulos S."/>
            <person name="Salva-Serra F."/>
            <person name="Jaen-Luchoro D."/>
            <person name="Karlsson R."/>
            <person name="Svensson-Stadler L."/>
            <person name="Chun J."/>
            <person name="Moore E."/>
        </authorList>
    </citation>
    <scope>NUCLEOTIDE SEQUENCE [LARGE SCALE GENOMIC DNA]</scope>
    <source>
        <strain evidence="1 2">CCUG 65427</strain>
    </source>
</reference>
<gene>
    <name evidence="1" type="ORF">F8R14_02235</name>
</gene>
<comment type="caution">
    <text evidence="1">The sequence shown here is derived from an EMBL/GenBank/DDBJ whole genome shotgun (WGS) entry which is preliminary data.</text>
</comment>
<dbReference type="Gene3D" id="2.150.10.10">
    <property type="entry name" value="Serralysin-like metalloprotease, C-terminal"/>
    <property type="match status" value="1"/>
</dbReference>
<sequence>MPAEYSNERFSAEQGVVSVGNIYYTVTDTKTGKIREYKANTRRIINVAGGRADTDAVNVA</sequence>
<name>A0A833CD20_9FIRM</name>
<organism evidence="1 2">
    <name type="scientific">Veillonella seminalis</name>
    <dbReference type="NCBI Taxonomy" id="1502943"/>
    <lineage>
        <taxon>Bacteria</taxon>
        <taxon>Bacillati</taxon>
        <taxon>Bacillota</taxon>
        <taxon>Negativicutes</taxon>
        <taxon>Veillonellales</taxon>
        <taxon>Veillonellaceae</taxon>
        <taxon>Veillonella</taxon>
    </lineage>
</organism>
<evidence type="ECO:0000313" key="2">
    <source>
        <dbReference type="Proteomes" id="UP000434554"/>
    </source>
</evidence>
<dbReference type="Proteomes" id="UP000434554">
    <property type="component" value="Unassembled WGS sequence"/>
</dbReference>
<protein>
    <submittedName>
        <fullName evidence="1">Uncharacterized protein</fullName>
    </submittedName>
</protein>
<accession>A0A833CD20</accession>